<dbReference type="Proteomes" id="UP000322225">
    <property type="component" value="Chromosome 5"/>
</dbReference>
<dbReference type="SMART" id="SM00066">
    <property type="entry name" value="GAL4"/>
    <property type="match status" value="1"/>
</dbReference>
<dbReference type="GO" id="GO:0000981">
    <property type="term" value="F:DNA-binding transcription factor activity, RNA polymerase II-specific"/>
    <property type="evidence" value="ECO:0007669"/>
    <property type="project" value="InterPro"/>
</dbReference>
<dbReference type="GeneID" id="43591321"/>
<dbReference type="SUPFAM" id="SSF57701">
    <property type="entry name" value="Zn2/Cys6 DNA-binding domain"/>
    <property type="match status" value="1"/>
</dbReference>
<evidence type="ECO:0000313" key="6">
    <source>
        <dbReference type="EMBL" id="WWD18843.1"/>
    </source>
</evidence>
<dbReference type="KEGG" id="ksn:43591321"/>
<dbReference type="GO" id="GO:0006351">
    <property type="term" value="P:DNA-templated transcription"/>
    <property type="evidence" value="ECO:0007669"/>
    <property type="project" value="InterPro"/>
</dbReference>
<reference evidence="6" key="1">
    <citation type="submission" date="2017-08" db="EMBL/GenBank/DDBJ databases">
        <authorList>
            <person name="Cuomo C."/>
            <person name="Billmyre B."/>
            <person name="Heitman J."/>
        </authorList>
    </citation>
    <scope>NUCLEOTIDE SEQUENCE</scope>
    <source>
        <strain evidence="6">CBS 12478</strain>
    </source>
</reference>
<name>A0A5M6BX47_9TREE</name>
<dbReference type="AlphaFoldDB" id="A0A5M6BX47"/>
<dbReference type="PANTHER" id="PTHR31668:SF26">
    <property type="entry name" value="GLUCOSE TRANSPORT TRANSCRIPTION REGULATOR RGT1-RELATED"/>
    <property type="match status" value="1"/>
</dbReference>
<organism evidence="6 7">
    <name type="scientific">Kwoniella shandongensis</name>
    <dbReference type="NCBI Taxonomy" id="1734106"/>
    <lineage>
        <taxon>Eukaryota</taxon>
        <taxon>Fungi</taxon>
        <taxon>Dikarya</taxon>
        <taxon>Basidiomycota</taxon>
        <taxon>Agaricomycotina</taxon>
        <taxon>Tremellomycetes</taxon>
        <taxon>Tremellales</taxon>
        <taxon>Cryptococcaceae</taxon>
        <taxon>Kwoniella</taxon>
    </lineage>
</organism>
<dbReference type="EMBL" id="CP144055">
    <property type="protein sequence ID" value="WWD18843.1"/>
    <property type="molecule type" value="Genomic_DNA"/>
</dbReference>
<dbReference type="GO" id="GO:0008270">
    <property type="term" value="F:zinc ion binding"/>
    <property type="evidence" value="ECO:0007669"/>
    <property type="project" value="InterPro"/>
</dbReference>
<dbReference type="SMART" id="SM00906">
    <property type="entry name" value="Fungal_trans"/>
    <property type="match status" value="1"/>
</dbReference>
<keyword evidence="1" id="KW-0479">Metal-binding</keyword>
<dbReference type="GO" id="GO:0003677">
    <property type="term" value="F:DNA binding"/>
    <property type="evidence" value="ECO:0007669"/>
    <property type="project" value="UniProtKB-KW"/>
</dbReference>
<keyword evidence="4" id="KW-0804">Transcription</keyword>
<proteinExistence type="predicted"/>
<dbReference type="OrthoDB" id="39175at2759"/>
<reference evidence="6" key="2">
    <citation type="submission" date="2024-01" db="EMBL/GenBank/DDBJ databases">
        <title>Comparative genomics of Cryptococcus and Kwoniella reveals pathogenesis evolution and contrasting modes of karyotype evolution via chromosome fusion or intercentromeric recombination.</title>
        <authorList>
            <person name="Coelho M.A."/>
            <person name="David-Palma M."/>
            <person name="Shea T."/>
            <person name="Bowers K."/>
            <person name="McGinley-Smith S."/>
            <person name="Mohammad A.W."/>
            <person name="Gnirke A."/>
            <person name="Yurkov A.M."/>
            <person name="Nowrousian M."/>
            <person name="Sun S."/>
            <person name="Cuomo C.A."/>
            <person name="Heitman J."/>
        </authorList>
    </citation>
    <scope>NUCLEOTIDE SEQUENCE</scope>
    <source>
        <strain evidence="6">CBS 12478</strain>
    </source>
</reference>
<dbReference type="InterPro" id="IPR036864">
    <property type="entry name" value="Zn2-C6_fun-type_DNA-bd_sf"/>
</dbReference>
<dbReference type="InterPro" id="IPR050797">
    <property type="entry name" value="Carb_Metab_Trans_Reg"/>
</dbReference>
<sequence length="614" mass="68038">MPSMSSPPVIDRDGSRPIKRKKTTRACDHCRAHRIRCEYVTSQGDCRHCIEYGFDCIKVAPAPPDKRRLLSLSTKSDDTLDTSQGLEPGYLGGTSLTQLVYTTCSTSSPRKPNIKRKLDQLDIQYDHYWESLDRTDGLGLLVGRDETSAPSASVSSSRSSGTGGSRVAKFSSLQARLAAELGSETLMDSLFDTCLQRVIPLFPVISATEAACGTGKPPEMWWHRFSVWHTNSGPPTPLPPVVRLIHCTISSLSRDVPPSIRRSLLSALHEHLDNGEIAALSKTSSLANAQVLLLLSMNLELHAHEGSSAVSLLWQRAGVGLRMATELATHRNVSSSVVPIAQLHRRWRVWGACIITDRWLGLSQGQIMSINLEDCDAPLPFVYPDHFPDEAHSEGPACFSFFHELTKLSILLGRILRLTSTPSGLDRADDLGFYRLQRDLDSWEKGLPTTWAYSSKLDMPQGDPVFALLSVATEFTFLRSFMWPTRPIPTHISFRPDTSRWTNLILKAQQVIDWLATPLGAFHLDIWSITIYPLVCCAMIQLRSYRDTNDCVALQYLEKANTITQAWATEEGTVRPSRKKVADMVLVLFDMADGDGGGSSVLPVEEVLVSAFMS</sequence>
<dbReference type="PANTHER" id="PTHR31668">
    <property type="entry name" value="GLUCOSE TRANSPORT TRANSCRIPTION REGULATOR RGT1-RELATED-RELATED"/>
    <property type="match status" value="1"/>
</dbReference>
<keyword evidence="2" id="KW-0805">Transcription regulation</keyword>
<keyword evidence="5" id="KW-0539">Nucleus</keyword>
<evidence type="ECO:0000256" key="2">
    <source>
        <dbReference type="ARBA" id="ARBA00023015"/>
    </source>
</evidence>
<dbReference type="PROSITE" id="PS00463">
    <property type="entry name" value="ZN2_CY6_FUNGAL_1"/>
    <property type="match status" value="1"/>
</dbReference>
<evidence type="ECO:0000256" key="3">
    <source>
        <dbReference type="ARBA" id="ARBA00023125"/>
    </source>
</evidence>
<dbReference type="InterPro" id="IPR007219">
    <property type="entry name" value="XnlR_reg_dom"/>
</dbReference>
<dbReference type="CDD" id="cd00067">
    <property type="entry name" value="GAL4"/>
    <property type="match status" value="1"/>
</dbReference>
<evidence type="ECO:0000256" key="1">
    <source>
        <dbReference type="ARBA" id="ARBA00022723"/>
    </source>
</evidence>
<dbReference type="InterPro" id="IPR001138">
    <property type="entry name" value="Zn2Cys6_DnaBD"/>
</dbReference>
<keyword evidence="3" id="KW-0238">DNA-binding</keyword>
<dbReference type="PROSITE" id="PS50048">
    <property type="entry name" value="ZN2_CY6_FUNGAL_2"/>
    <property type="match status" value="1"/>
</dbReference>
<dbReference type="Pfam" id="PF04082">
    <property type="entry name" value="Fungal_trans"/>
    <property type="match status" value="1"/>
</dbReference>
<accession>A0A5M6BX47</accession>
<keyword evidence="7" id="KW-1185">Reference proteome</keyword>
<gene>
    <name evidence="6" type="ORF">CI109_103298</name>
</gene>
<dbReference type="RefSeq" id="XP_031858507.1">
    <property type="nucleotide sequence ID" value="XM_032007153.1"/>
</dbReference>
<protein>
    <submittedName>
        <fullName evidence="6">Uncharacterized protein</fullName>
    </submittedName>
</protein>
<evidence type="ECO:0000313" key="7">
    <source>
        <dbReference type="Proteomes" id="UP000322225"/>
    </source>
</evidence>
<dbReference type="Pfam" id="PF00172">
    <property type="entry name" value="Zn_clus"/>
    <property type="match status" value="1"/>
</dbReference>
<dbReference type="Gene3D" id="4.10.240.10">
    <property type="entry name" value="Zn(2)-C6 fungal-type DNA-binding domain"/>
    <property type="match status" value="1"/>
</dbReference>
<evidence type="ECO:0000256" key="4">
    <source>
        <dbReference type="ARBA" id="ARBA00023163"/>
    </source>
</evidence>
<dbReference type="CDD" id="cd12148">
    <property type="entry name" value="fungal_TF_MHR"/>
    <property type="match status" value="1"/>
</dbReference>
<evidence type="ECO:0000256" key="5">
    <source>
        <dbReference type="ARBA" id="ARBA00023242"/>
    </source>
</evidence>